<comment type="similarity">
    <text evidence="2">Belongs to the THAP1 family.</text>
</comment>
<evidence type="ECO:0000256" key="13">
    <source>
        <dbReference type="SAM" id="MobiDB-lite"/>
    </source>
</evidence>
<evidence type="ECO:0000259" key="14">
    <source>
        <dbReference type="PROSITE" id="PS50950"/>
    </source>
</evidence>
<dbReference type="GO" id="GO:0008270">
    <property type="term" value="F:zinc ion binding"/>
    <property type="evidence" value="ECO:0007669"/>
    <property type="project" value="UniProtKB-KW"/>
</dbReference>
<evidence type="ECO:0000256" key="10">
    <source>
        <dbReference type="ARBA" id="ARBA00023242"/>
    </source>
</evidence>
<comment type="subcellular location">
    <subcellularLocation>
        <location evidence="1">Nucleus</location>
        <location evidence="1">Nucleoplasm</location>
    </subcellularLocation>
</comment>
<dbReference type="InterPro" id="IPR026516">
    <property type="entry name" value="THAP1/10"/>
</dbReference>
<evidence type="ECO:0000256" key="5">
    <source>
        <dbReference type="ARBA" id="ARBA00022833"/>
    </source>
</evidence>
<keyword evidence="9" id="KW-0804">Transcription</keyword>
<dbReference type="InterPro" id="IPR038441">
    <property type="entry name" value="THAP_Znf_sf"/>
</dbReference>
<evidence type="ECO:0000256" key="1">
    <source>
        <dbReference type="ARBA" id="ARBA00004642"/>
    </source>
</evidence>
<dbReference type="SUPFAM" id="SSF57716">
    <property type="entry name" value="Glucocorticoid receptor-like (DNA-binding domain)"/>
    <property type="match status" value="1"/>
</dbReference>
<gene>
    <name evidence="15" type="ORF">ACAOBT_LOCUS22511</name>
</gene>
<keyword evidence="5" id="KW-0862">Zinc</keyword>
<keyword evidence="6" id="KW-0805">Transcription regulation</keyword>
<keyword evidence="8 12" id="KW-0238">DNA-binding</keyword>
<evidence type="ECO:0000313" key="15">
    <source>
        <dbReference type="EMBL" id="CAH1995272.1"/>
    </source>
</evidence>
<dbReference type="SMART" id="SM00692">
    <property type="entry name" value="DM3"/>
    <property type="match status" value="1"/>
</dbReference>
<comment type="caution">
    <text evidence="15">The sequence shown here is derived from an EMBL/GenBank/DDBJ whole genome shotgun (WGS) entry which is preliminary data.</text>
</comment>
<proteinExistence type="inferred from homology"/>
<dbReference type="Gene3D" id="6.20.210.20">
    <property type="entry name" value="THAP domain"/>
    <property type="match status" value="1"/>
</dbReference>
<evidence type="ECO:0000256" key="9">
    <source>
        <dbReference type="ARBA" id="ARBA00023163"/>
    </source>
</evidence>
<name>A0A9P0LG89_ACAOB</name>
<organism evidence="15 16">
    <name type="scientific">Acanthoscelides obtectus</name>
    <name type="common">Bean weevil</name>
    <name type="synonym">Bruchus obtectus</name>
    <dbReference type="NCBI Taxonomy" id="200917"/>
    <lineage>
        <taxon>Eukaryota</taxon>
        <taxon>Metazoa</taxon>
        <taxon>Ecdysozoa</taxon>
        <taxon>Arthropoda</taxon>
        <taxon>Hexapoda</taxon>
        <taxon>Insecta</taxon>
        <taxon>Pterygota</taxon>
        <taxon>Neoptera</taxon>
        <taxon>Endopterygota</taxon>
        <taxon>Coleoptera</taxon>
        <taxon>Polyphaga</taxon>
        <taxon>Cucujiformia</taxon>
        <taxon>Chrysomeloidea</taxon>
        <taxon>Chrysomelidae</taxon>
        <taxon>Bruchinae</taxon>
        <taxon>Bruchini</taxon>
        <taxon>Acanthoscelides</taxon>
    </lineage>
</organism>
<dbReference type="InterPro" id="IPR006612">
    <property type="entry name" value="THAP_Znf"/>
</dbReference>
<feature type="region of interest" description="Disordered" evidence="13">
    <location>
        <begin position="126"/>
        <end position="150"/>
    </location>
</feature>
<evidence type="ECO:0000256" key="4">
    <source>
        <dbReference type="ARBA" id="ARBA00022771"/>
    </source>
</evidence>
<keyword evidence="11" id="KW-0131">Cell cycle</keyword>
<dbReference type="GO" id="GO:0005654">
    <property type="term" value="C:nucleoplasm"/>
    <property type="evidence" value="ECO:0007669"/>
    <property type="project" value="UniProtKB-SubCell"/>
</dbReference>
<keyword evidence="10" id="KW-0539">Nucleus</keyword>
<reference evidence="15" key="1">
    <citation type="submission" date="2022-03" db="EMBL/GenBank/DDBJ databases">
        <authorList>
            <person name="Sayadi A."/>
        </authorList>
    </citation>
    <scope>NUCLEOTIDE SEQUENCE</scope>
</reference>
<dbReference type="Proteomes" id="UP001152888">
    <property type="component" value="Unassembled WGS sequence"/>
</dbReference>
<keyword evidence="3" id="KW-0479">Metal-binding</keyword>
<dbReference type="PANTHER" id="PTHR46600">
    <property type="entry name" value="THAP DOMAIN-CONTAINING"/>
    <property type="match status" value="1"/>
</dbReference>
<dbReference type="PROSITE" id="PS50950">
    <property type="entry name" value="ZF_THAP"/>
    <property type="match status" value="1"/>
</dbReference>
<evidence type="ECO:0000256" key="7">
    <source>
        <dbReference type="ARBA" id="ARBA00023054"/>
    </source>
</evidence>
<keyword evidence="7" id="KW-0175">Coiled coil</keyword>
<evidence type="ECO:0000256" key="3">
    <source>
        <dbReference type="ARBA" id="ARBA00022723"/>
    </source>
</evidence>
<evidence type="ECO:0000256" key="12">
    <source>
        <dbReference type="PROSITE-ProRule" id="PRU00309"/>
    </source>
</evidence>
<dbReference type="OrthoDB" id="7312725at2759"/>
<dbReference type="EMBL" id="CAKOFQ010007223">
    <property type="protein sequence ID" value="CAH1995272.1"/>
    <property type="molecule type" value="Genomic_DNA"/>
</dbReference>
<evidence type="ECO:0000256" key="2">
    <source>
        <dbReference type="ARBA" id="ARBA00006177"/>
    </source>
</evidence>
<dbReference type="PANTHER" id="PTHR46600:SF1">
    <property type="entry name" value="THAP DOMAIN-CONTAINING PROTEIN 1"/>
    <property type="match status" value="1"/>
</dbReference>
<evidence type="ECO:0000313" key="16">
    <source>
        <dbReference type="Proteomes" id="UP001152888"/>
    </source>
</evidence>
<protein>
    <recommendedName>
        <fullName evidence="14">THAP-type domain-containing protein</fullName>
    </recommendedName>
</protein>
<keyword evidence="16" id="KW-1185">Reference proteome</keyword>
<dbReference type="GO" id="GO:0043565">
    <property type="term" value="F:sequence-specific DNA binding"/>
    <property type="evidence" value="ECO:0007669"/>
    <property type="project" value="InterPro"/>
</dbReference>
<feature type="domain" description="THAP-type" evidence="14">
    <location>
        <begin position="29"/>
        <end position="109"/>
    </location>
</feature>
<dbReference type="Pfam" id="PF05485">
    <property type="entry name" value="THAP"/>
    <property type="match status" value="1"/>
</dbReference>
<dbReference type="AlphaFoldDB" id="A0A9P0LG89"/>
<evidence type="ECO:0000256" key="8">
    <source>
        <dbReference type="ARBA" id="ARBA00023125"/>
    </source>
</evidence>
<keyword evidence="4 12" id="KW-0863">Zinc-finger</keyword>
<accession>A0A9P0LG89</accession>
<evidence type="ECO:0000256" key="6">
    <source>
        <dbReference type="ARBA" id="ARBA00023015"/>
    </source>
</evidence>
<sequence length="264" mass="30710">MIVCDNYYKHFYAGQPSRAVVLCDICLKMVESCSAVNCCNRRRKDVKMKFHRIPRDPNMRKLWLHAIRRENFAPSTTMVICEKHFTPEDYEVSVHGNKVLKKVAVPSVFDFPAHLKKEPSYRRVLKKKHEESNSKATVVEEPENGDHADDGNILAAGPSNVTQKLGFLESSEPSNICNLRVRKSPVYFGDFKISDLNNVQRRKRFWKTAHETVHKYKKINKHNQCKIRRQRNKKSLISLVDELLKEKRISAAQLIDFISFQLPE</sequence>
<evidence type="ECO:0000256" key="11">
    <source>
        <dbReference type="ARBA" id="ARBA00023306"/>
    </source>
</evidence>
<dbReference type="SMART" id="SM00980">
    <property type="entry name" value="THAP"/>
    <property type="match status" value="1"/>
</dbReference>